<proteinExistence type="predicted"/>
<dbReference type="Gene3D" id="3.40.50.150">
    <property type="entry name" value="Vaccinia Virus protein VP39"/>
    <property type="match status" value="1"/>
</dbReference>
<dbReference type="eggNOG" id="ENOG5033IX5">
    <property type="taxonomic scope" value="Bacteria"/>
</dbReference>
<dbReference type="STRING" id="252305.OB2597_13533"/>
<evidence type="ECO:0000313" key="1">
    <source>
        <dbReference type="EMBL" id="EAQ03169.1"/>
    </source>
</evidence>
<dbReference type="AlphaFoldDB" id="A3TYD5"/>
<comment type="caution">
    <text evidence="1">The sequence shown here is derived from an EMBL/GenBank/DDBJ whole genome shotgun (WGS) entry which is preliminary data.</text>
</comment>
<dbReference type="CDD" id="cd02440">
    <property type="entry name" value="AdoMet_MTases"/>
    <property type="match status" value="1"/>
</dbReference>
<evidence type="ECO:0000313" key="2">
    <source>
        <dbReference type="Proteomes" id="UP000004318"/>
    </source>
</evidence>
<dbReference type="HOGENOM" id="CLU_754060_0_0_5"/>
<organism evidence="1 2">
    <name type="scientific">Pseudooceanicola batsensis (strain ATCC BAA-863 / DSM 15984 / KCTC 12145 / HTCC2597)</name>
    <name type="common">Oceanicola batsensis</name>
    <dbReference type="NCBI Taxonomy" id="252305"/>
    <lineage>
        <taxon>Bacteria</taxon>
        <taxon>Pseudomonadati</taxon>
        <taxon>Pseudomonadota</taxon>
        <taxon>Alphaproteobacteria</taxon>
        <taxon>Rhodobacterales</taxon>
        <taxon>Paracoccaceae</taxon>
        <taxon>Pseudooceanicola</taxon>
    </lineage>
</organism>
<protein>
    <recommendedName>
        <fullName evidence="3">Methyltransferase domain-containing protein</fullName>
    </recommendedName>
</protein>
<dbReference type="RefSeq" id="WP_009806923.1">
    <property type="nucleotide sequence ID" value="NZ_CH724131.1"/>
</dbReference>
<dbReference type="EMBL" id="AAMO01000005">
    <property type="protein sequence ID" value="EAQ03169.1"/>
    <property type="molecule type" value="Genomic_DNA"/>
</dbReference>
<accession>A3TYD5</accession>
<keyword evidence="2" id="KW-1185">Reference proteome</keyword>
<evidence type="ECO:0008006" key="3">
    <source>
        <dbReference type="Google" id="ProtNLM"/>
    </source>
</evidence>
<dbReference type="SUPFAM" id="SSF53335">
    <property type="entry name" value="S-adenosyl-L-methionine-dependent methyltransferases"/>
    <property type="match status" value="1"/>
</dbReference>
<dbReference type="OrthoDB" id="7867002at2"/>
<dbReference type="Proteomes" id="UP000004318">
    <property type="component" value="Unassembled WGS sequence"/>
</dbReference>
<sequence>MEKGFADAQALEADLARLCVDLAELIAQPAAARDAAEIRQGWQEIENLRWRANSLSRTLASIDRKAGRKERLGNALIDGGTKRYVQQFSNRIKMWDAVHKMVARHANPERRPLLREIPDSQDVGLLEVIYRALHRLAGSGGQSEEAEAHGCFSDIPMPVYRYETLMLAAYRILLAQGRTGTARFIDVGCGGGSKVFLASRYFAECHGLDYDRDYIAAAERTLRTVRAESCFAFQADALVFDGYGDYDVIYFYRPMIDDRMLARLEDRVLSTARPGTVILAPYDVMLNPRSDFDCARIERCIFIAGITQDEADAIRYEAEHTDDRFVTRSGDFARDPGFWSALLDASRFDIGVGDTVPGLRRGIREPA</sequence>
<reference evidence="1 2" key="1">
    <citation type="journal article" date="2010" name="J. Bacteriol.">
        <title>Genome sequences of Oceanicola granulosus HTCC2516(T) and Oceanicola batsensis HTCC2597(TDelta).</title>
        <authorList>
            <person name="Thrash J.C."/>
            <person name="Cho J.C."/>
            <person name="Vergin K.L."/>
            <person name="Giovannoni S.J."/>
        </authorList>
    </citation>
    <scope>NUCLEOTIDE SEQUENCE [LARGE SCALE GENOMIC DNA]</scope>
    <source>
        <strain evidence="2">ATCC BAA-863 / DSM 15984 / KCTC 12145 / HTCC2597</strain>
    </source>
</reference>
<dbReference type="InterPro" id="IPR029063">
    <property type="entry name" value="SAM-dependent_MTases_sf"/>
</dbReference>
<gene>
    <name evidence="1" type="ORF">OB2597_13533</name>
</gene>
<name>A3TYD5_PSEBH</name>